<evidence type="ECO:0000259" key="4">
    <source>
        <dbReference type="PROSITE" id="PS51193"/>
    </source>
</evidence>
<name>A0A520XG49_9DELT</name>
<dbReference type="PROSITE" id="PS51193">
    <property type="entry name" value="HELICASE_ATP_BIND_2"/>
    <property type="match status" value="1"/>
</dbReference>
<accession>A0A520XG49</accession>
<evidence type="ECO:0000313" key="5">
    <source>
        <dbReference type="EMBL" id="RZV40168.1"/>
    </source>
</evidence>
<organism evidence="5 6">
    <name type="scientific">Candidatus Acidulodesulfobacterium acidiphilum</name>
    <dbReference type="NCBI Taxonomy" id="2597224"/>
    <lineage>
        <taxon>Bacteria</taxon>
        <taxon>Deltaproteobacteria</taxon>
        <taxon>Candidatus Acidulodesulfobacterales</taxon>
        <taxon>Candidatus Acidulodesulfobacterium</taxon>
    </lineage>
</organism>
<keyword evidence="1" id="KW-0547">Nucleotide-binding</keyword>
<dbReference type="InterPro" id="IPR006555">
    <property type="entry name" value="ATP-dep_Helicase_C"/>
</dbReference>
<comment type="caution">
    <text evidence="5">The sequence shown here is derived from an EMBL/GenBank/DDBJ whole genome shotgun (WGS) entry which is preliminary data.</text>
</comment>
<evidence type="ECO:0000256" key="2">
    <source>
        <dbReference type="ARBA" id="ARBA00022801"/>
    </source>
</evidence>
<dbReference type="GO" id="GO:0016818">
    <property type="term" value="F:hydrolase activity, acting on acid anhydrides, in phosphorus-containing anhydrides"/>
    <property type="evidence" value="ECO:0007669"/>
    <property type="project" value="InterPro"/>
</dbReference>
<dbReference type="GO" id="GO:0005524">
    <property type="term" value="F:ATP binding"/>
    <property type="evidence" value="ECO:0007669"/>
    <property type="project" value="UniProtKB-KW"/>
</dbReference>
<gene>
    <name evidence="5" type="ORF">EVJ48_01375</name>
</gene>
<dbReference type="GO" id="GO:0004386">
    <property type="term" value="F:helicase activity"/>
    <property type="evidence" value="ECO:0007669"/>
    <property type="project" value="InterPro"/>
</dbReference>
<evidence type="ECO:0000313" key="6">
    <source>
        <dbReference type="Proteomes" id="UP000322454"/>
    </source>
</evidence>
<dbReference type="EMBL" id="SHMQ01000002">
    <property type="protein sequence ID" value="RZV40168.1"/>
    <property type="molecule type" value="Genomic_DNA"/>
</dbReference>
<keyword evidence="3" id="KW-0067">ATP-binding</keyword>
<evidence type="ECO:0000256" key="1">
    <source>
        <dbReference type="ARBA" id="ARBA00022741"/>
    </source>
</evidence>
<reference evidence="5 6" key="1">
    <citation type="submission" date="2019-01" db="EMBL/GenBank/DDBJ databases">
        <title>Insights into ecological role of a new deltaproteobacterial order Candidatus Sinidesulfobacterales (Sva0485) by metagenomics and metatranscriptomics.</title>
        <authorList>
            <person name="Tan S."/>
            <person name="Liu J."/>
            <person name="Fang Y."/>
            <person name="Hedlund B."/>
            <person name="Lian Z.-H."/>
            <person name="Huang L.-Y."/>
            <person name="Li J.-T."/>
            <person name="Huang L.-N."/>
            <person name="Li W.-J."/>
            <person name="Jiang H.-C."/>
            <person name="Dong H.-L."/>
            <person name="Shu W.-S."/>
        </authorList>
    </citation>
    <scope>NUCLEOTIDE SEQUENCE [LARGE SCALE GENOMIC DNA]</scope>
    <source>
        <strain evidence="5">AP4</strain>
    </source>
</reference>
<proteinExistence type="predicted"/>
<dbReference type="SMART" id="SM00491">
    <property type="entry name" value="HELICc2"/>
    <property type="match status" value="1"/>
</dbReference>
<keyword evidence="2" id="KW-0378">Hydrolase</keyword>
<dbReference type="GO" id="GO:0006139">
    <property type="term" value="P:nucleobase-containing compound metabolic process"/>
    <property type="evidence" value="ECO:0007669"/>
    <property type="project" value="InterPro"/>
</dbReference>
<sequence>MLSKKQTEILKIAVENARRKFIHLHELSTGFGKSSYLLPHIAVELLKDRKVIISTFTNSLADKLFLDFKERFPNLKVGIVIGAENYLDLNKIDDEFYSYFTYPDKVIEYAKTLNKNITFEELYRNCLLNDDDKLVVSNIYHADNRQDLDSVSEYDVSITNHVFLIMLRYNKNVDLSEYYILSDEVDKMYEAQKLISTSSFSVSRFTTSLKRIIGKSKIDRTAKTYLGKIYKESSVLLKKYKDENKIDSYVTDKRLFKDYLDDLTKFASSRKKLTKLIKELKTDRYAKIFLQEYTELNTIVNSEENISLYYSPAKGYPTVHFQSQSVQSGLYNFFKSLSGFVGVSGTLFTVPPPADKKEFSQSIEMDNGDYIIKKLGLSGLKDKVIIKSEPRLFPTDNIKIHTDYLVKKNKNMSDDGTPDAEWVDGIASYINKTFENKNSLVIAGSYAEVKALHSALIKLLPNTNIIKADYTMTQAQTINKFKLEGGILIGTRTYATGIDLPGDELEKLYITKLLFPPINDKDMQDKKAFNDGYYWNTVYNDMLFITRQSLGRLQRRPDDKGDIYILDARINDERIKARLNRIFKNIGKLI</sequence>
<dbReference type="Proteomes" id="UP000322454">
    <property type="component" value="Unassembled WGS sequence"/>
</dbReference>
<dbReference type="Pfam" id="PF13307">
    <property type="entry name" value="Helicase_C_2"/>
    <property type="match status" value="1"/>
</dbReference>
<dbReference type="SUPFAM" id="SSF52540">
    <property type="entry name" value="P-loop containing nucleoside triphosphate hydrolases"/>
    <property type="match status" value="2"/>
</dbReference>
<feature type="domain" description="Helicase ATP-binding" evidence="4">
    <location>
        <begin position="1"/>
        <end position="233"/>
    </location>
</feature>
<dbReference type="GO" id="GO:0003676">
    <property type="term" value="F:nucleic acid binding"/>
    <property type="evidence" value="ECO:0007669"/>
    <property type="project" value="InterPro"/>
</dbReference>
<protein>
    <recommendedName>
        <fullName evidence="4">Helicase ATP-binding domain-containing protein</fullName>
    </recommendedName>
</protein>
<dbReference type="AlphaFoldDB" id="A0A520XG49"/>
<dbReference type="InterPro" id="IPR014013">
    <property type="entry name" value="Helic_SF1/SF2_ATP-bd_DinG/Rad3"/>
</dbReference>
<dbReference type="InterPro" id="IPR027417">
    <property type="entry name" value="P-loop_NTPase"/>
</dbReference>
<dbReference type="Gene3D" id="3.40.50.300">
    <property type="entry name" value="P-loop containing nucleotide triphosphate hydrolases"/>
    <property type="match status" value="2"/>
</dbReference>
<evidence type="ECO:0000256" key="3">
    <source>
        <dbReference type="ARBA" id="ARBA00022840"/>
    </source>
</evidence>